<protein>
    <recommendedName>
        <fullName evidence="3">DUF4836 domain-containing protein</fullName>
    </recommendedName>
</protein>
<dbReference type="OrthoDB" id="1466102at2"/>
<evidence type="ECO:0000313" key="2">
    <source>
        <dbReference type="Proteomes" id="UP000236654"/>
    </source>
</evidence>
<evidence type="ECO:0008006" key="3">
    <source>
        <dbReference type="Google" id="ProtNLM"/>
    </source>
</evidence>
<dbReference type="Proteomes" id="UP000236654">
    <property type="component" value="Unassembled WGS sequence"/>
</dbReference>
<keyword evidence="2" id="KW-1185">Reference proteome</keyword>
<reference evidence="1 2" key="1">
    <citation type="submission" date="2017-12" db="EMBL/GenBank/DDBJ databases">
        <title>The draft genome sequence of Brumimicrobium saltpan LHR20.</title>
        <authorList>
            <person name="Do Z.-J."/>
            <person name="Luo H.-R."/>
        </authorList>
    </citation>
    <scope>NUCLEOTIDE SEQUENCE [LARGE SCALE GENOMIC DNA]</scope>
    <source>
        <strain evidence="1 2">LHR20</strain>
    </source>
</reference>
<comment type="caution">
    <text evidence="1">The sequence shown here is derived from an EMBL/GenBank/DDBJ whole genome shotgun (WGS) entry which is preliminary data.</text>
</comment>
<evidence type="ECO:0000313" key="1">
    <source>
        <dbReference type="EMBL" id="PKR81889.1"/>
    </source>
</evidence>
<dbReference type="EMBL" id="PJNI01000001">
    <property type="protein sequence ID" value="PKR81889.1"/>
    <property type="molecule type" value="Genomic_DNA"/>
</dbReference>
<name>A0A2I0R5Q6_9FLAO</name>
<gene>
    <name evidence="1" type="ORF">CW751_00705</name>
</gene>
<accession>A0A2I0R5Q6</accession>
<sequence>MKNTLLATCFTFIFGIALGQSQYIPDSVYSVFEIDLGKFGKSVPVQELNRFEVVQSMLKELYGRSAEVNDLNQLGIDHKKKLIIYSIADDNYSSTSVVLPIKNKLDFLQLFNAEEQRLLNNDQPIVAEGTTIIIAHDVCLISDVNWKHHEFRYQAERLYEKNGWTVPNPYWSNDYYSPYKESIPDFEEPNEETIVESEEMEVVEEVPDSPEIVSDEEQLYLKRKERFDFVVDSLMNVEKADFINKQLQSISNTKNNLISNDKVFKKVSKTVADAKFYFNPIYSPDNFSSIRHKPFGNLLYNEYANLKQYAYLNFTKEGIEVDWVSRSSDHLGEALQAANDQTLNPILLDYLSKDSQGFFVYNFNTFDAYQAIKDVYLPKLEKSDDPDEAIGAAIWATVDEFINMEVLASVYPPQMLVAYGGIKEVELSKISYEYDNETFEYTEVDTTYMDRIPMLTMAISNEKSFLLEKYLNAFTKFQDPVLSHKNDYYVIKQDPYGIGFPYYIAVKEGMILISNDESVVRDNPDGFKNNSFKKSVIKNANEAKSVYGYMDFTKIYQDVQSLYDLKDDIDIISHFGDKTAKAEIQVSDIKKNEMIISLDFETNDKFDNGAYFLLEFINEIYKLDQK</sequence>
<dbReference type="RefSeq" id="WP_101333035.1">
    <property type="nucleotide sequence ID" value="NZ_PJNI01000001.1"/>
</dbReference>
<dbReference type="AlphaFoldDB" id="A0A2I0R5Q6"/>
<proteinExistence type="predicted"/>
<organism evidence="1 2">
    <name type="scientific">Brumimicrobium salinarum</name>
    <dbReference type="NCBI Taxonomy" id="2058658"/>
    <lineage>
        <taxon>Bacteria</taxon>
        <taxon>Pseudomonadati</taxon>
        <taxon>Bacteroidota</taxon>
        <taxon>Flavobacteriia</taxon>
        <taxon>Flavobacteriales</taxon>
        <taxon>Crocinitomicaceae</taxon>
        <taxon>Brumimicrobium</taxon>
    </lineage>
</organism>